<comment type="caution">
    <text evidence="1">The sequence shown here is derived from an EMBL/GenBank/DDBJ whole genome shotgun (WGS) entry which is preliminary data.</text>
</comment>
<dbReference type="AlphaFoldDB" id="A0A267GXG1"/>
<dbReference type="Proteomes" id="UP000215902">
    <property type="component" value="Unassembled WGS sequence"/>
</dbReference>
<gene>
    <name evidence="1" type="ORF">BOX15_Mlig011195g1</name>
</gene>
<feature type="non-terminal residue" evidence="1">
    <location>
        <position position="1"/>
    </location>
</feature>
<dbReference type="EMBL" id="NIVC01000129">
    <property type="protein sequence ID" value="PAA90007.1"/>
    <property type="molecule type" value="Genomic_DNA"/>
</dbReference>
<evidence type="ECO:0000313" key="2">
    <source>
        <dbReference type="Proteomes" id="UP000215902"/>
    </source>
</evidence>
<organism evidence="1 2">
    <name type="scientific">Macrostomum lignano</name>
    <dbReference type="NCBI Taxonomy" id="282301"/>
    <lineage>
        <taxon>Eukaryota</taxon>
        <taxon>Metazoa</taxon>
        <taxon>Spiralia</taxon>
        <taxon>Lophotrochozoa</taxon>
        <taxon>Platyhelminthes</taxon>
        <taxon>Rhabditophora</taxon>
        <taxon>Macrostomorpha</taxon>
        <taxon>Macrostomida</taxon>
        <taxon>Macrostomidae</taxon>
        <taxon>Macrostomum</taxon>
    </lineage>
</organism>
<sequence length="203" mass="21912">PIVFGSSFAELRKIAEEAEAAFCCHEALSVDCALSRLAMWQKPGDGARNGIRADSVPSRIISNYDWKPPSVRVKDAPEANAMLLPVTEVFVKPSNARCTDKWPRGQVTGPTRGVSVEVNGLPRHVADIRPRAWHPAAATWSRQIDTCRSAGVRTSEVEAQEVGTPALCTLLICDLEISGKCCTLTTAISLPLPLLVAIDILVL</sequence>
<accession>A0A267GXG1</accession>
<reference evidence="1 2" key="1">
    <citation type="submission" date="2017-06" db="EMBL/GenBank/DDBJ databases">
        <title>A platform for efficient transgenesis in Macrostomum lignano, a flatworm model organism for stem cell research.</title>
        <authorList>
            <person name="Berezikov E."/>
        </authorList>
    </citation>
    <scope>NUCLEOTIDE SEQUENCE [LARGE SCALE GENOMIC DNA]</scope>
    <source>
        <strain evidence="1">DV1</strain>
        <tissue evidence="1">Whole organism</tissue>
    </source>
</reference>
<protein>
    <submittedName>
        <fullName evidence="1">Uncharacterized protein</fullName>
    </submittedName>
</protein>
<evidence type="ECO:0000313" key="1">
    <source>
        <dbReference type="EMBL" id="PAA90007.1"/>
    </source>
</evidence>
<proteinExistence type="predicted"/>
<dbReference type="OrthoDB" id="6286094at2759"/>
<name>A0A267GXG1_9PLAT</name>
<keyword evidence="2" id="KW-1185">Reference proteome</keyword>